<dbReference type="PANTHER" id="PTHR43792">
    <property type="entry name" value="GNAT FAMILY, PUTATIVE (AFU_ORTHOLOGUE AFUA_3G00765)-RELATED-RELATED"/>
    <property type="match status" value="1"/>
</dbReference>
<proteinExistence type="predicted"/>
<evidence type="ECO:0000313" key="2">
    <source>
        <dbReference type="EMBL" id="GGI43872.1"/>
    </source>
</evidence>
<dbReference type="EMBL" id="BMHE01000001">
    <property type="protein sequence ID" value="GGI43872.1"/>
    <property type="molecule type" value="Genomic_DNA"/>
</dbReference>
<dbReference type="Gene3D" id="3.40.630.30">
    <property type="match status" value="1"/>
</dbReference>
<evidence type="ECO:0000259" key="1">
    <source>
        <dbReference type="PROSITE" id="PS51186"/>
    </source>
</evidence>
<dbReference type="PANTHER" id="PTHR43792:SF9">
    <property type="entry name" value="RIBOSOMAL-PROTEIN-ALANINE ACETYLTRANSFERASE"/>
    <property type="match status" value="1"/>
</dbReference>
<reference evidence="3" key="1">
    <citation type="journal article" date="2019" name="Int. J. Syst. Evol. Microbiol.">
        <title>The Global Catalogue of Microorganisms (GCM) 10K type strain sequencing project: providing services to taxonomists for standard genome sequencing and annotation.</title>
        <authorList>
            <consortium name="The Broad Institute Genomics Platform"/>
            <consortium name="The Broad Institute Genome Sequencing Center for Infectious Disease"/>
            <person name="Wu L."/>
            <person name="Ma J."/>
        </authorList>
    </citation>
    <scope>NUCLEOTIDE SEQUENCE [LARGE SCALE GENOMIC DNA]</scope>
    <source>
        <strain evidence="3">CGMCC 1.15043</strain>
    </source>
</reference>
<dbReference type="RefSeq" id="WP_189006850.1">
    <property type="nucleotide sequence ID" value="NZ_BMHE01000001.1"/>
</dbReference>
<name>A0ABQ2BNL2_9BACL</name>
<evidence type="ECO:0000313" key="3">
    <source>
        <dbReference type="Proteomes" id="UP000615455"/>
    </source>
</evidence>
<sequence>MMRIGLFDSFPVLTTSRLCLRQMNTGDAEDLYHFYSNSKVTQFLDWHGPSSVQDSQDLIVSWNQHFQDKRLFPWGITMKTDPTLIGTVMFMPIRNTFEQKPLLPLNVGFELNPQYWNKGIMSEALEAVLSFSKEHIGAHRIQAEVFPDNKASLKVLEKLGFKQEGVMHQYLMHEVTRTFLDVIMLAIINNT</sequence>
<dbReference type="InterPro" id="IPR016181">
    <property type="entry name" value="Acyl_CoA_acyltransferase"/>
</dbReference>
<organism evidence="2 3">
    <name type="scientific">Paenibacillus marchantiophytorum</name>
    <dbReference type="NCBI Taxonomy" id="1619310"/>
    <lineage>
        <taxon>Bacteria</taxon>
        <taxon>Bacillati</taxon>
        <taxon>Bacillota</taxon>
        <taxon>Bacilli</taxon>
        <taxon>Bacillales</taxon>
        <taxon>Paenibacillaceae</taxon>
        <taxon>Paenibacillus</taxon>
    </lineage>
</organism>
<dbReference type="Pfam" id="PF13302">
    <property type="entry name" value="Acetyltransf_3"/>
    <property type="match status" value="1"/>
</dbReference>
<dbReference type="Proteomes" id="UP000615455">
    <property type="component" value="Unassembled WGS sequence"/>
</dbReference>
<gene>
    <name evidence="2" type="ORF">GCM10008018_04290</name>
</gene>
<accession>A0ABQ2BNL2</accession>
<comment type="caution">
    <text evidence="2">The sequence shown here is derived from an EMBL/GenBank/DDBJ whole genome shotgun (WGS) entry which is preliminary data.</text>
</comment>
<dbReference type="InterPro" id="IPR000182">
    <property type="entry name" value="GNAT_dom"/>
</dbReference>
<keyword evidence="3" id="KW-1185">Reference proteome</keyword>
<dbReference type="InterPro" id="IPR051531">
    <property type="entry name" value="N-acetyltransferase"/>
</dbReference>
<feature type="domain" description="N-acetyltransferase" evidence="1">
    <location>
        <begin position="18"/>
        <end position="186"/>
    </location>
</feature>
<protein>
    <submittedName>
        <fullName evidence="2">N-acetyltransferase</fullName>
    </submittedName>
</protein>
<dbReference type="PROSITE" id="PS51186">
    <property type="entry name" value="GNAT"/>
    <property type="match status" value="1"/>
</dbReference>
<dbReference type="SUPFAM" id="SSF55729">
    <property type="entry name" value="Acyl-CoA N-acyltransferases (Nat)"/>
    <property type="match status" value="1"/>
</dbReference>